<feature type="transmembrane region" description="Helical" evidence="1">
    <location>
        <begin position="7"/>
        <end position="27"/>
    </location>
</feature>
<comment type="caution">
    <text evidence="2">The sequence shown here is derived from an EMBL/GenBank/DDBJ whole genome shotgun (WGS) entry which is preliminary data.</text>
</comment>
<gene>
    <name evidence="2" type="ORF">FD07_GL001006</name>
</gene>
<keyword evidence="1" id="KW-1133">Transmembrane helix</keyword>
<dbReference type="RefSeq" id="WP_020089770.1">
    <property type="nucleotide sequence ID" value="NZ_AZCZ01000026.1"/>
</dbReference>
<keyword evidence="1" id="KW-0812">Transmembrane</keyword>
<dbReference type="STRING" id="357278.IV61_GL001075"/>
<name>A0A0R1GYQ3_9LACO</name>
<evidence type="ECO:0000256" key="1">
    <source>
        <dbReference type="SAM" id="Phobius"/>
    </source>
</evidence>
<proteinExistence type="predicted"/>
<accession>A0A0R1GYQ3</accession>
<keyword evidence="1" id="KW-0472">Membrane</keyword>
<sequence>MKTRIIVESLTLLVIVSLFAFLIFRFITDFKTTLLVVLALATAGFIKNHFFKKKSSH</sequence>
<reference evidence="2 3" key="1">
    <citation type="journal article" date="2015" name="Genome Announc.">
        <title>Expanding the biotechnology potential of lactobacilli through comparative genomics of 213 strains and associated genera.</title>
        <authorList>
            <person name="Sun Z."/>
            <person name="Harris H.M."/>
            <person name="McCann A."/>
            <person name="Guo C."/>
            <person name="Argimon S."/>
            <person name="Zhang W."/>
            <person name="Yang X."/>
            <person name="Jeffery I.B."/>
            <person name="Cooney J.C."/>
            <person name="Kagawa T.F."/>
            <person name="Liu W."/>
            <person name="Song Y."/>
            <person name="Salvetti E."/>
            <person name="Wrobel A."/>
            <person name="Rasinkangas P."/>
            <person name="Parkhill J."/>
            <person name="Rea M.C."/>
            <person name="O'Sullivan O."/>
            <person name="Ritari J."/>
            <person name="Douillard F.P."/>
            <person name="Paul Ross R."/>
            <person name="Yang R."/>
            <person name="Briner A.E."/>
            <person name="Felis G.E."/>
            <person name="de Vos W.M."/>
            <person name="Barrangou R."/>
            <person name="Klaenhammer T.R."/>
            <person name="Caufield P.W."/>
            <person name="Cui Y."/>
            <person name="Zhang H."/>
            <person name="O'Toole P.W."/>
        </authorList>
    </citation>
    <scope>NUCLEOTIDE SEQUENCE [LARGE SCALE GENOMIC DNA]</scope>
    <source>
        <strain evidence="2 3">ATCC 53295</strain>
    </source>
</reference>
<evidence type="ECO:0000313" key="3">
    <source>
        <dbReference type="Proteomes" id="UP000051176"/>
    </source>
</evidence>
<dbReference type="EMBL" id="AZCZ01000026">
    <property type="protein sequence ID" value="KRK36234.1"/>
    <property type="molecule type" value="Genomic_DNA"/>
</dbReference>
<feature type="transmembrane region" description="Helical" evidence="1">
    <location>
        <begin position="33"/>
        <end position="51"/>
    </location>
</feature>
<organism evidence="2 3">
    <name type="scientific">Levilactobacillus parabrevis ATCC 53295</name>
    <dbReference type="NCBI Taxonomy" id="1267003"/>
    <lineage>
        <taxon>Bacteria</taxon>
        <taxon>Bacillati</taxon>
        <taxon>Bacillota</taxon>
        <taxon>Bacilli</taxon>
        <taxon>Lactobacillales</taxon>
        <taxon>Lactobacillaceae</taxon>
        <taxon>Levilactobacillus</taxon>
    </lineage>
</organism>
<protein>
    <submittedName>
        <fullName evidence="2">Uncharacterized protein</fullName>
    </submittedName>
</protein>
<keyword evidence="3" id="KW-1185">Reference proteome</keyword>
<dbReference type="PATRIC" id="fig|1267003.4.peg.1066"/>
<dbReference type="Proteomes" id="UP000051176">
    <property type="component" value="Unassembled WGS sequence"/>
</dbReference>
<dbReference type="AlphaFoldDB" id="A0A0R1GYQ3"/>
<evidence type="ECO:0000313" key="2">
    <source>
        <dbReference type="EMBL" id="KRK36234.1"/>
    </source>
</evidence>